<proteinExistence type="predicted"/>
<dbReference type="AlphaFoldDB" id="A0A165MQ27"/>
<dbReference type="EMBL" id="KV425908">
    <property type="protein sequence ID" value="KZV99593.1"/>
    <property type="molecule type" value="Genomic_DNA"/>
</dbReference>
<dbReference type="Proteomes" id="UP000077266">
    <property type="component" value="Unassembled WGS sequence"/>
</dbReference>
<sequence length="109" mass="12874">MRAIVLHYLRVLKRLVRVRVHVLDIRQRVQQLHTHAVVHSSQRRHVLQLVRQRPPERQRLCPVVVDLRARPLLDDRHRRHVVDRARNVVPEGDEVLARGLPKGTSGPWE</sequence>
<name>A0A165MQ27_EXIGL</name>
<accession>A0A165MQ27</accession>
<dbReference type="InParanoid" id="A0A165MQ27"/>
<protein>
    <submittedName>
        <fullName evidence="1">Uncharacterized protein</fullName>
    </submittedName>
</protein>
<reference evidence="1 2" key="1">
    <citation type="journal article" date="2016" name="Mol. Biol. Evol.">
        <title>Comparative Genomics of Early-Diverging Mushroom-Forming Fungi Provides Insights into the Origins of Lignocellulose Decay Capabilities.</title>
        <authorList>
            <person name="Nagy L.G."/>
            <person name="Riley R."/>
            <person name="Tritt A."/>
            <person name="Adam C."/>
            <person name="Daum C."/>
            <person name="Floudas D."/>
            <person name="Sun H."/>
            <person name="Yadav J.S."/>
            <person name="Pangilinan J."/>
            <person name="Larsson K.H."/>
            <person name="Matsuura K."/>
            <person name="Barry K."/>
            <person name="Labutti K."/>
            <person name="Kuo R."/>
            <person name="Ohm R.A."/>
            <person name="Bhattacharya S.S."/>
            <person name="Shirouzu T."/>
            <person name="Yoshinaga Y."/>
            <person name="Martin F.M."/>
            <person name="Grigoriev I.V."/>
            <person name="Hibbett D.S."/>
        </authorList>
    </citation>
    <scope>NUCLEOTIDE SEQUENCE [LARGE SCALE GENOMIC DNA]</scope>
    <source>
        <strain evidence="1 2">HHB12029</strain>
    </source>
</reference>
<gene>
    <name evidence="1" type="ORF">EXIGLDRAFT_220693</name>
</gene>
<keyword evidence="2" id="KW-1185">Reference proteome</keyword>
<organism evidence="1 2">
    <name type="scientific">Exidia glandulosa HHB12029</name>
    <dbReference type="NCBI Taxonomy" id="1314781"/>
    <lineage>
        <taxon>Eukaryota</taxon>
        <taxon>Fungi</taxon>
        <taxon>Dikarya</taxon>
        <taxon>Basidiomycota</taxon>
        <taxon>Agaricomycotina</taxon>
        <taxon>Agaricomycetes</taxon>
        <taxon>Auriculariales</taxon>
        <taxon>Exidiaceae</taxon>
        <taxon>Exidia</taxon>
    </lineage>
</organism>
<evidence type="ECO:0000313" key="1">
    <source>
        <dbReference type="EMBL" id="KZV99593.1"/>
    </source>
</evidence>
<evidence type="ECO:0000313" key="2">
    <source>
        <dbReference type="Proteomes" id="UP000077266"/>
    </source>
</evidence>